<dbReference type="InterPro" id="IPR013325">
    <property type="entry name" value="RNA_pol_sigma_r2"/>
</dbReference>
<dbReference type="Pfam" id="PF00188">
    <property type="entry name" value="CAP"/>
    <property type="match status" value="1"/>
</dbReference>
<feature type="region of interest" description="Disordered" evidence="1">
    <location>
        <begin position="265"/>
        <end position="320"/>
    </location>
</feature>
<dbReference type="EMBL" id="JBEZAM010000050">
    <property type="protein sequence ID" value="MEU7296852.1"/>
    <property type="molecule type" value="Genomic_DNA"/>
</dbReference>
<dbReference type="PANTHER" id="PTHR31157">
    <property type="entry name" value="SCP DOMAIN-CONTAINING PROTEIN"/>
    <property type="match status" value="1"/>
</dbReference>
<sequence length="584" mass="60628">MGASTEVVELIRAAQSGDPWARDRVIATHLPLVYNLMGRALNGHRGVDDLVRHTMLRALDGLEERGGAGGPRDPGAFRPWLLALALHAAREHAQRSSSLGAPGASAVPGPDFVDLTVERLHLSGRNREAAEAARWIEPEDSGLLALWWLECGGEVGRHETATALRWSVEHTAGRWEGIRLRVEAARVVVAVLAADPPCQGLRYEAATWDGHPSAPWREHLAWHIRGCVRCAACCNGLVPVEALVAGLPLVPPPTQLLVDVRGTRAYGPAGRHEPVEPETAPPVPTAATTTVSARTAQGPRSSRSTRRRRRQERERGRRRVIVTTGLAVMALAGGSFYLSPGRGGGGDGLNRAAAPAPDLPSGAHEPAGLTPAPSAPSGPASASAPASPATPATPSLAARAEAATTSARPAPTATPAPAKTAAPRTSAPEPEPTRTGTGSNTGAGAGEGAAAGAQGGSGNDSVADQVISLVNAERAKAGCGPLAANATLTDAAQGHSDDMAARDFFDHTNPDGEGPGERVTASGYPWSTYGENIAKGQSTPEQVMDAWMNSPGHRANILNCDFKEIGIGVHTEGGPYWTQVFGAR</sequence>
<evidence type="ECO:0000256" key="1">
    <source>
        <dbReference type="SAM" id="MobiDB-lite"/>
    </source>
</evidence>
<organism evidence="3 4">
    <name type="scientific">Streptomyces exfoliatus</name>
    <name type="common">Streptomyces hydrogenans</name>
    <dbReference type="NCBI Taxonomy" id="1905"/>
    <lineage>
        <taxon>Bacteria</taxon>
        <taxon>Bacillati</taxon>
        <taxon>Actinomycetota</taxon>
        <taxon>Actinomycetes</taxon>
        <taxon>Kitasatosporales</taxon>
        <taxon>Streptomycetaceae</taxon>
        <taxon>Streptomyces</taxon>
    </lineage>
</organism>
<feature type="region of interest" description="Disordered" evidence="1">
    <location>
        <begin position="348"/>
        <end position="460"/>
    </location>
</feature>
<feature type="compositionally biased region" description="Gly residues" evidence="1">
    <location>
        <begin position="439"/>
        <end position="458"/>
    </location>
</feature>
<dbReference type="InterPro" id="IPR014044">
    <property type="entry name" value="CAP_dom"/>
</dbReference>
<feature type="compositionally biased region" description="Basic residues" evidence="1">
    <location>
        <begin position="303"/>
        <end position="320"/>
    </location>
</feature>
<evidence type="ECO:0000313" key="4">
    <source>
        <dbReference type="Proteomes" id="UP001551210"/>
    </source>
</evidence>
<gene>
    <name evidence="3" type="ORF">AB0A76_27240</name>
</gene>
<comment type="caution">
    <text evidence="3">The sequence shown here is derived from an EMBL/GenBank/DDBJ whole genome shotgun (WGS) entry which is preliminary data.</text>
</comment>
<evidence type="ECO:0000259" key="2">
    <source>
        <dbReference type="Pfam" id="PF00188"/>
    </source>
</evidence>
<feature type="domain" description="SCP" evidence="2">
    <location>
        <begin position="468"/>
        <end position="581"/>
    </location>
</feature>
<dbReference type="Gene3D" id="1.10.1740.10">
    <property type="match status" value="1"/>
</dbReference>
<dbReference type="InterPro" id="IPR035940">
    <property type="entry name" value="CAP_sf"/>
</dbReference>
<accession>A0ABV3D313</accession>
<dbReference type="SUPFAM" id="SSF55797">
    <property type="entry name" value="PR-1-like"/>
    <property type="match status" value="1"/>
</dbReference>
<proteinExistence type="predicted"/>
<reference evidence="3 4" key="1">
    <citation type="submission" date="2024-06" db="EMBL/GenBank/DDBJ databases">
        <title>The Natural Products Discovery Center: Release of the First 8490 Sequenced Strains for Exploring Actinobacteria Biosynthetic Diversity.</title>
        <authorList>
            <person name="Kalkreuter E."/>
            <person name="Kautsar S.A."/>
            <person name="Yang D."/>
            <person name="Bader C.D."/>
            <person name="Teijaro C.N."/>
            <person name="Fluegel L."/>
            <person name="Davis C.M."/>
            <person name="Simpson J.R."/>
            <person name="Lauterbach L."/>
            <person name="Steele A.D."/>
            <person name="Gui C."/>
            <person name="Meng S."/>
            <person name="Li G."/>
            <person name="Viehrig K."/>
            <person name="Ye F."/>
            <person name="Su P."/>
            <person name="Kiefer A.F."/>
            <person name="Nichols A."/>
            <person name="Cepeda A.J."/>
            <person name="Yan W."/>
            <person name="Fan B."/>
            <person name="Jiang Y."/>
            <person name="Adhikari A."/>
            <person name="Zheng C.-J."/>
            <person name="Schuster L."/>
            <person name="Cowan T.M."/>
            <person name="Smanski M.J."/>
            <person name="Chevrette M.G."/>
            <person name="De Carvalho L.P.S."/>
            <person name="Shen B."/>
        </authorList>
    </citation>
    <scope>NUCLEOTIDE SEQUENCE [LARGE SCALE GENOMIC DNA]</scope>
    <source>
        <strain evidence="3 4">NPDC045705</strain>
    </source>
</reference>
<protein>
    <submittedName>
        <fullName evidence="3">CAP domain-containing protein</fullName>
    </submittedName>
</protein>
<dbReference type="SUPFAM" id="SSF88946">
    <property type="entry name" value="Sigma2 domain of RNA polymerase sigma factors"/>
    <property type="match status" value="1"/>
</dbReference>
<evidence type="ECO:0000313" key="3">
    <source>
        <dbReference type="EMBL" id="MEU7296852.1"/>
    </source>
</evidence>
<dbReference type="RefSeq" id="WP_359213425.1">
    <property type="nucleotide sequence ID" value="NZ_JBEZAM010000050.1"/>
</dbReference>
<dbReference type="Proteomes" id="UP001551210">
    <property type="component" value="Unassembled WGS sequence"/>
</dbReference>
<feature type="compositionally biased region" description="Low complexity" evidence="1">
    <location>
        <begin position="366"/>
        <end position="428"/>
    </location>
</feature>
<dbReference type="CDD" id="cd05379">
    <property type="entry name" value="CAP_bacterial"/>
    <property type="match status" value="1"/>
</dbReference>
<keyword evidence="4" id="KW-1185">Reference proteome</keyword>
<dbReference type="Gene3D" id="3.40.33.10">
    <property type="entry name" value="CAP"/>
    <property type="match status" value="1"/>
</dbReference>
<dbReference type="PANTHER" id="PTHR31157:SF1">
    <property type="entry name" value="SCP DOMAIN-CONTAINING PROTEIN"/>
    <property type="match status" value="1"/>
</dbReference>
<name>A0ABV3D313_STREX</name>